<dbReference type="AlphaFoldDB" id="A0A2I0UZJ2"/>
<dbReference type="Proteomes" id="UP000234956">
    <property type="component" value="Unassembled WGS sequence"/>
</dbReference>
<organism evidence="1 2">
    <name type="scientific">Lysinibacillus fusiformis</name>
    <dbReference type="NCBI Taxonomy" id="28031"/>
    <lineage>
        <taxon>Bacteria</taxon>
        <taxon>Bacillati</taxon>
        <taxon>Bacillota</taxon>
        <taxon>Bacilli</taxon>
        <taxon>Bacillales</taxon>
        <taxon>Bacillaceae</taxon>
        <taxon>Lysinibacillus</taxon>
    </lineage>
</organism>
<evidence type="ECO:0000313" key="2">
    <source>
        <dbReference type="Proteomes" id="UP000234956"/>
    </source>
</evidence>
<sequence length="66" mass="7819">MTSHSISFYINQLKQQIMNNLSGEHIRPLQLYIRKLIEENPNDYTSINDAYLTIKHELVETCHDSR</sequence>
<gene>
    <name evidence="1" type="ORF">CRI88_12110</name>
</gene>
<dbReference type="RefSeq" id="WP_036126310.1">
    <property type="nucleotide sequence ID" value="NZ_JAZBNI010000002.1"/>
</dbReference>
<comment type="caution">
    <text evidence="1">The sequence shown here is derived from an EMBL/GenBank/DDBJ whole genome shotgun (WGS) entry which is preliminary data.</text>
</comment>
<accession>A0A2I0UZJ2</accession>
<evidence type="ECO:0000313" key="1">
    <source>
        <dbReference type="EMBL" id="PKU51446.1"/>
    </source>
</evidence>
<name>A0A2I0UZJ2_9BACI</name>
<dbReference type="EMBL" id="PDFK01000003">
    <property type="protein sequence ID" value="PKU51446.1"/>
    <property type="molecule type" value="Genomic_DNA"/>
</dbReference>
<proteinExistence type="predicted"/>
<reference evidence="1 2" key="1">
    <citation type="submission" date="2017-10" db="EMBL/GenBank/DDBJ databases">
        <title>Draft genome of Lysinibacillus fusiformis strain Juneja, a laboratory-derived pathogen of Drosophila melanogaster.</title>
        <authorList>
            <person name="Smith B.R."/>
            <person name="Unckless R.L."/>
        </authorList>
    </citation>
    <scope>NUCLEOTIDE SEQUENCE [LARGE SCALE GENOMIC DNA]</scope>
    <source>
        <strain evidence="1 2">Juneja</strain>
    </source>
</reference>
<protein>
    <submittedName>
        <fullName evidence="1">Uncharacterized protein</fullName>
    </submittedName>
</protein>